<reference evidence="3" key="1">
    <citation type="submission" date="2019-09" db="UniProtKB">
        <authorList>
            <consortium name="WormBaseParasite"/>
        </authorList>
    </citation>
    <scope>IDENTIFICATION</scope>
</reference>
<feature type="compositionally biased region" description="Low complexity" evidence="1">
    <location>
        <begin position="250"/>
        <end position="265"/>
    </location>
</feature>
<accession>A0A183FN54</accession>
<feature type="compositionally biased region" description="Polar residues" evidence="1">
    <location>
        <begin position="141"/>
        <end position="154"/>
    </location>
</feature>
<protein>
    <submittedName>
        <fullName evidence="3">Rap-GAP domain-containing protein</fullName>
    </submittedName>
</protein>
<feature type="region of interest" description="Disordered" evidence="1">
    <location>
        <begin position="324"/>
        <end position="386"/>
    </location>
</feature>
<evidence type="ECO:0000313" key="3">
    <source>
        <dbReference type="WBParaSite" id="HPBE_0000889001-mRNA-1"/>
    </source>
</evidence>
<organism evidence="2 3">
    <name type="scientific">Heligmosomoides polygyrus</name>
    <name type="common">Parasitic roundworm</name>
    <dbReference type="NCBI Taxonomy" id="6339"/>
    <lineage>
        <taxon>Eukaryota</taxon>
        <taxon>Metazoa</taxon>
        <taxon>Ecdysozoa</taxon>
        <taxon>Nematoda</taxon>
        <taxon>Chromadorea</taxon>
        <taxon>Rhabditida</taxon>
        <taxon>Rhabditina</taxon>
        <taxon>Rhabditomorpha</taxon>
        <taxon>Strongyloidea</taxon>
        <taxon>Heligmosomidae</taxon>
        <taxon>Heligmosomoides</taxon>
    </lineage>
</organism>
<feature type="region of interest" description="Disordered" evidence="1">
    <location>
        <begin position="128"/>
        <end position="155"/>
    </location>
</feature>
<feature type="compositionally biased region" description="Basic residues" evidence="1">
    <location>
        <begin position="270"/>
        <end position="285"/>
    </location>
</feature>
<sequence length="386" mass="42094">LDNLELFHRHSRNMLKSLEEQANKNDRTVGAKPSTGYEPVQAVSGSCHGVHFIPLDTTSFDLDVIQRLQHGTTVIHYDPDSGRSVLCLMRLDSSCGAISWRKISYSTAKDPKEKDSVLSKPAMIPTAPSVQESAKGGAAQPATSNKAQGTTGSTLEEGELKLTMVKQVEPVDSYDLDIEVLLLVVRSLQKLQKYPDRRMMWIKNLYLQLYKESSPEPNGERMVGPRPYDALQAFGGRVERWKGFGLSQASASPSRPNDSSLSSEPGGTKNRLKNFKNAMQKKLRGASREGSRSQSPQPPSPLVNSFASSNVKNYSTGFEQVRPPSIKSQMSSQSGPPGPNSPGYLLKPRADTAASDCGDLDSLYTPRSRTPTSSSYGGEFFSTSTA</sequence>
<feature type="region of interest" description="Disordered" evidence="1">
    <location>
        <begin position="247"/>
        <end position="308"/>
    </location>
</feature>
<evidence type="ECO:0000313" key="2">
    <source>
        <dbReference type="Proteomes" id="UP000050761"/>
    </source>
</evidence>
<name>A0A183FN54_HELPZ</name>
<keyword evidence="2" id="KW-1185">Reference proteome</keyword>
<dbReference type="WBParaSite" id="HPBE_0000889001-mRNA-1">
    <property type="protein sequence ID" value="HPBE_0000889001-mRNA-1"/>
    <property type="gene ID" value="HPBE_0000889001"/>
</dbReference>
<proteinExistence type="predicted"/>
<feature type="compositionally biased region" description="Low complexity" evidence="1">
    <location>
        <begin position="365"/>
        <end position="375"/>
    </location>
</feature>
<evidence type="ECO:0000256" key="1">
    <source>
        <dbReference type="SAM" id="MobiDB-lite"/>
    </source>
</evidence>
<dbReference type="Proteomes" id="UP000050761">
    <property type="component" value="Unassembled WGS sequence"/>
</dbReference>
<dbReference type="AlphaFoldDB" id="A0A183FN54"/>